<keyword evidence="1" id="KW-0812">Transmembrane</keyword>
<evidence type="ECO:0000313" key="2">
    <source>
        <dbReference type="EMBL" id="TQV77901.1"/>
    </source>
</evidence>
<sequence>MRNALRALAGLILCSISIYYFLYPAVTVLNQIREESPAQSGVSDFAADIHRSIAQPFGAWARDRVETARGTELSLGDISGTEWPMFSAVYFLWSTEELDKAWVAAGDTGSPRPGIYAADAIEAAAELVVDPANASWVIRHWGESYLERENIFYRMLLIAGLTSYQSITGKVQYEPLLRQQVISLSRELDQSPHGLLDDYPGQCYPIDILPAIAVMQRAAALLEIDLGKFTERARRGFEGRMLDPATQLPSYVADPLEGIGIGPARGVGISYKLIWAKELWPETAKAWYGLYERQFVQQGTFISGVREFRKGMDAYSWLGDVDSGPILGGFGVAASAFGIAAARVNGDAALAHGLSTQAILAAWPLPSGRLLVPSLLSDLSDAPFLGETALMFVFSRPMNLPDTPAELAPAELAPAELAIAELSTPKLVYILLAIALSLGLLILFLGLRLILSTARRHRSA</sequence>
<evidence type="ECO:0000256" key="1">
    <source>
        <dbReference type="SAM" id="Phobius"/>
    </source>
</evidence>
<organism evidence="2 3">
    <name type="scientific">Denitrobaculum tricleocarpae</name>
    <dbReference type="NCBI Taxonomy" id="2591009"/>
    <lineage>
        <taxon>Bacteria</taxon>
        <taxon>Pseudomonadati</taxon>
        <taxon>Pseudomonadota</taxon>
        <taxon>Alphaproteobacteria</taxon>
        <taxon>Rhodospirillales</taxon>
        <taxon>Rhodospirillaceae</taxon>
        <taxon>Denitrobaculum</taxon>
    </lineage>
</organism>
<evidence type="ECO:0000313" key="3">
    <source>
        <dbReference type="Proteomes" id="UP000315252"/>
    </source>
</evidence>
<feature type="transmembrane region" description="Helical" evidence="1">
    <location>
        <begin position="7"/>
        <end position="26"/>
    </location>
</feature>
<proteinExistence type="predicted"/>
<comment type="caution">
    <text evidence="2">The sequence shown here is derived from an EMBL/GenBank/DDBJ whole genome shotgun (WGS) entry which is preliminary data.</text>
</comment>
<dbReference type="RefSeq" id="WP_142898244.1">
    <property type="nucleotide sequence ID" value="NZ_ML660058.1"/>
</dbReference>
<keyword evidence="3" id="KW-1185">Reference proteome</keyword>
<name>A0A545TL58_9PROT</name>
<dbReference type="AlphaFoldDB" id="A0A545TL58"/>
<keyword evidence="1" id="KW-1133">Transmembrane helix</keyword>
<feature type="transmembrane region" description="Helical" evidence="1">
    <location>
        <begin position="427"/>
        <end position="451"/>
    </location>
</feature>
<accession>A0A545TL58</accession>
<dbReference type="Proteomes" id="UP000315252">
    <property type="component" value="Unassembled WGS sequence"/>
</dbReference>
<keyword evidence="1" id="KW-0472">Membrane</keyword>
<dbReference type="EMBL" id="VHSH01000007">
    <property type="protein sequence ID" value="TQV77901.1"/>
    <property type="molecule type" value="Genomic_DNA"/>
</dbReference>
<reference evidence="2 3" key="1">
    <citation type="submission" date="2019-06" db="EMBL/GenBank/DDBJ databases">
        <title>Whole genome sequence for Rhodospirillaceae sp. R148.</title>
        <authorList>
            <person name="Wang G."/>
        </authorList>
    </citation>
    <scope>NUCLEOTIDE SEQUENCE [LARGE SCALE GENOMIC DNA]</scope>
    <source>
        <strain evidence="2 3">R148</strain>
    </source>
</reference>
<dbReference type="OrthoDB" id="871494at2"/>
<protein>
    <submittedName>
        <fullName evidence="2">Uncharacterized protein</fullName>
    </submittedName>
</protein>
<gene>
    <name evidence="2" type="ORF">FKG95_20380</name>
</gene>